<dbReference type="InterPro" id="IPR012280">
    <property type="entry name" value="Semialdhyde_DH_dimer_dom"/>
</dbReference>
<comment type="pathway">
    <text evidence="5">Amino-acid biosynthesis.</text>
</comment>
<organism evidence="7">
    <name type="scientific">mine drainage metagenome</name>
    <dbReference type="NCBI Taxonomy" id="410659"/>
    <lineage>
        <taxon>unclassified sequences</taxon>
        <taxon>metagenomes</taxon>
        <taxon>ecological metagenomes</taxon>
    </lineage>
</organism>
<evidence type="ECO:0000313" key="7">
    <source>
        <dbReference type="EMBL" id="EQD79084.1"/>
    </source>
</evidence>
<evidence type="ECO:0000256" key="3">
    <source>
        <dbReference type="ARBA" id="ARBA00023002"/>
    </source>
</evidence>
<accession>T1DCE3</accession>
<dbReference type="GO" id="GO:0046983">
    <property type="term" value="F:protein dimerization activity"/>
    <property type="evidence" value="ECO:0007669"/>
    <property type="project" value="InterPro"/>
</dbReference>
<dbReference type="GO" id="GO:0050661">
    <property type="term" value="F:NADP binding"/>
    <property type="evidence" value="ECO:0007669"/>
    <property type="project" value="InterPro"/>
</dbReference>
<evidence type="ECO:0000256" key="1">
    <source>
        <dbReference type="ARBA" id="ARBA00022605"/>
    </source>
</evidence>
<dbReference type="EMBL" id="AUZX01001443">
    <property type="protein sequence ID" value="EQD79084.1"/>
    <property type="molecule type" value="Genomic_DNA"/>
</dbReference>
<sequence>MCLALKPLFDSFGVEKVIVTTMQALSGAGYPGVSSMDIVDNVIPFIYDEEEKVETEPLKIFGNFSKDKIGPASMAISAQCNRIAVKHGHTECVSVKLSRIATEKEVIHSFEDFTPNVALKLPSSPKHPVV</sequence>
<evidence type="ECO:0000256" key="2">
    <source>
        <dbReference type="ARBA" id="ARBA00022857"/>
    </source>
</evidence>
<gene>
    <name evidence="7" type="ORF">B1A_01921</name>
</gene>
<dbReference type="CDD" id="cd18130">
    <property type="entry name" value="ASADH_C_arch_fung_like"/>
    <property type="match status" value="1"/>
</dbReference>
<dbReference type="PANTHER" id="PTHR46718">
    <property type="entry name" value="ASPARTATE-SEMIALDEHYDE DEHYDROGENASE"/>
    <property type="match status" value="1"/>
</dbReference>
<dbReference type="Pfam" id="PF02774">
    <property type="entry name" value="Semialdhyde_dhC"/>
    <property type="match status" value="1"/>
</dbReference>
<reference evidence="7" key="1">
    <citation type="submission" date="2013-08" db="EMBL/GenBank/DDBJ databases">
        <authorList>
            <person name="Mendez C."/>
            <person name="Richter M."/>
            <person name="Ferrer M."/>
            <person name="Sanchez J."/>
        </authorList>
    </citation>
    <scope>NUCLEOTIDE SEQUENCE</scope>
</reference>
<dbReference type="InterPro" id="IPR051823">
    <property type="entry name" value="ASADH-related"/>
</dbReference>
<dbReference type="GO" id="GO:0009086">
    <property type="term" value="P:methionine biosynthetic process"/>
    <property type="evidence" value="ECO:0007669"/>
    <property type="project" value="UniProtKB-KW"/>
</dbReference>
<feature type="non-terminal residue" evidence="7">
    <location>
        <position position="130"/>
    </location>
</feature>
<evidence type="ECO:0000256" key="4">
    <source>
        <dbReference type="ARBA" id="ARBA00023167"/>
    </source>
</evidence>
<keyword evidence="3" id="KW-0560">Oxidoreductase</keyword>
<evidence type="ECO:0000256" key="5">
    <source>
        <dbReference type="ARBA" id="ARBA00029440"/>
    </source>
</evidence>
<dbReference type="InterPro" id="IPR000319">
    <property type="entry name" value="Asp-semialdehyde_DH_CS"/>
</dbReference>
<keyword evidence="2" id="KW-0521">NADP</keyword>
<dbReference type="Gene3D" id="3.30.360.10">
    <property type="entry name" value="Dihydrodipicolinate Reductase, domain 2"/>
    <property type="match status" value="1"/>
</dbReference>
<dbReference type="GO" id="GO:0004073">
    <property type="term" value="F:aspartate-semialdehyde dehydrogenase activity"/>
    <property type="evidence" value="ECO:0007669"/>
    <property type="project" value="InterPro"/>
</dbReference>
<dbReference type="SUPFAM" id="SSF55347">
    <property type="entry name" value="Glyceraldehyde-3-phosphate dehydrogenase-like, C-terminal domain"/>
    <property type="match status" value="1"/>
</dbReference>
<protein>
    <submittedName>
        <fullName evidence="7">Aspartate-semialdehyde dehydrogenase</fullName>
    </submittedName>
</protein>
<dbReference type="PROSITE" id="PS01103">
    <property type="entry name" value="ASD"/>
    <property type="match status" value="1"/>
</dbReference>
<dbReference type="GO" id="GO:0009088">
    <property type="term" value="P:threonine biosynthetic process"/>
    <property type="evidence" value="ECO:0007669"/>
    <property type="project" value="TreeGrafter"/>
</dbReference>
<comment type="caution">
    <text evidence="7">The sequence shown here is derived from an EMBL/GenBank/DDBJ whole genome shotgun (WGS) entry which is preliminary data.</text>
</comment>
<reference evidence="7" key="2">
    <citation type="journal article" date="2014" name="ISME J.">
        <title>Microbial stratification in low pH oxic and suboxic macroscopic growths along an acid mine drainage.</title>
        <authorList>
            <person name="Mendez-Garcia C."/>
            <person name="Mesa V."/>
            <person name="Sprenger R.R."/>
            <person name="Richter M."/>
            <person name="Diez M.S."/>
            <person name="Solano J."/>
            <person name="Bargiela R."/>
            <person name="Golyshina O.V."/>
            <person name="Manteca A."/>
            <person name="Ramos J.L."/>
            <person name="Gallego J.R."/>
            <person name="Llorente I."/>
            <person name="Martins Dos Santos V.A."/>
            <person name="Jensen O.N."/>
            <person name="Pelaez A.I."/>
            <person name="Sanchez J."/>
            <person name="Ferrer M."/>
        </authorList>
    </citation>
    <scope>NUCLEOTIDE SEQUENCE</scope>
</reference>
<proteinExistence type="predicted"/>
<evidence type="ECO:0000259" key="6">
    <source>
        <dbReference type="Pfam" id="PF02774"/>
    </source>
</evidence>
<name>T1DCE3_9ZZZZ</name>
<dbReference type="PANTHER" id="PTHR46718:SF1">
    <property type="entry name" value="ASPARTATE-SEMIALDEHYDE DEHYDROGENASE"/>
    <property type="match status" value="1"/>
</dbReference>
<feature type="domain" description="Semialdehyde dehydrogenase dimerisation" evidence="6">
    <location>
        <begin position="5"/>
        <end position="121"/>
    </location>
</feature>
<dbReference type="AlphaFoldDB" id="T1DCE3"/>
<keyword evidence="4" id="KW-0486">Methionine biosynthesis</keyword>
<keyword evidence="1" id="KW-0028">Amino-acid biosynthesis</keyword>